<dbReference type="GeneID" id="40085869"/>
<accession>A0A218M348</accession>
<keyword evidence="2" id="KW-1185">Reference proteome</keyword>
<sequence length="99" mass="10810">MAAEDIIQAARTLLTAESSWTTKAIARKASGQPCGPLSVFAAKRDIYGALVKAKQDLNDTQEELNIAMLLLRAKLTTSNKDIDYFNDRATHAEVMAILT</sequence>
<protein>
    <submittedName>
        <fullName evidence="1">Uncharacterized protein</fullName>
    </submittedName>
</protein>
<dbReference type="InterPro" id="IPR045677">
    <property type="entry name" value="DUF6197"/>
</dbReference>
<dbReference type="EMBL" id="KY979132">
    <property type="protein sequence ID" value="ASD50466.1"/>
    <property type="molecule type" value="Genomic_DNA"/>
</dbReference>
<dbReference type="Pfam" id="PF19698">
    <property type="entry name" value="DUF6197"/>
    <property type="match status" value="1"/>
</dbReference>
<name>A0A218M348_9CAUD</name>
<evidence type="ECO:0000313" key="1">
    <source>
        <dbReference type="EMBL" id="ASD50466.1"/>
    </source>
</evidence>
<evidence type="ECO:0000313" key="2">
    <source>
        <dbReference type="Proteomes" id="UP000224101"/>
    </source>
</evidence>
<organism evidence="1 2">
    <name type="scientific">Acidovorax phage ACP17</name>
    <dbReference type="NCBI Taxonomy" id="2010329"/>
    <lineage>
        <taxon>Viruses</taxon>
        <taxon>Duplodnaviria</taxon>
        <taxon>Heunggongvirae</taxon>
        <taxon>Uroviricota</taxon>
        <taxon>Caudoviricetes</taxon>
        <taxon>Busanvirus</taxon>
        <taxon>Busanvirus ACP17</taxon>
    </lineage>
</organism>
<dbReference type="Proteomes" id="UP000224101">
    <property type="component" value="Segment"/>
</dbReference>
<reference evidence="1 2" key="1">
    <citation type="submission" date="2017-08" db="EMBL/GenBank/DDBJ databases">
        <title>Characterization and complete genome sequence of novel bacteriophage infecting the causal agent of bacterial fruit blotch, Acidovorax citrulli.</title>
        <authorList>
            <person name="Midani A.R."/>
            <person name="Park S.-H."/>
            <person name="Choi T.-J."/>
        </authorList>
    </citation>
    <scope>NUCLEOTIDE SEQUENCE [LARGE SCALE GENOMIC DNA]</scope>
</reference>
<dbReference type="KEGG" id="vg:40085869"/>
<proteinExistence type="predicted"/>
<dbReference type="RefSeq" id="YP_009609784.1">
    <property type="nucleotide sequence ID" value="NC_041997.1"/>
</dbReference>